<dbReference type="GO" id="GO:0006887">
    <property type="term" value="P:exocytosis"/>
    <property type="evidence" value="ECO:0007669"/>
    <property type="project" value="UniProtKB-KW"/>
</dbReference>
<comment type="caution">
    <text evidence="4">The sequence shown here is derived from an EMBL/GenBank/DDBJ whole genome shotgun (WGS) entry which is preliminary data.</text>
</comment>
<keyword evidence="5" id="KW-1185">Reference proteome</keyword>
<dbReference type="Pfam" id="PF00168">
    <property type="entry name" value="C2"/>
    <property type="match status" value="2"/>
</dbReference>
<dbReference type="OrthoDB" id="7976202at2759"/>
<dbReference type="Gene3D" id="2.60.40.150">
    <property type="entry name" value="C2 domain"/>
    <property type="match status" value="2"/>
</dbReference>
<evidence type="ECO:0000313" key="4">
    <source>
        <dbReference type="EMBL" id="CAF0822073.1"/>
    </source>
</evidence>
<keyword evidence="2" id="KW-0268">Exocytosis</keyword>
<comment type="similarity">
    <text evidence="1">Belongs to the unc-13 family.</text>
</comment>
<evidence type="ECO:0000313" key="5">
    <source>
        <dbReference type="Proteomes" id="UP000663879"/>
    </source>
</evidence>
<evidence type="ECO:0000259" key="3">
    <source>
        <dbReference type="PROSITE" id="PS50004"/>
    </source>
</evidence>
<protein>
    <recommendedName>
        <fullName evidence="3">C2 domain-containing protein</fullName>
    </recommendedName>
</protein>
<dbReference type="Proteomes" id="UP000663879">
    <property type="component" value="Unassembled WGS sequence"/>
</dbReference>
<name>A0A813U7U3_9BILA</name>
<dbReference type="SMART" id="SM00239">
    <property type="entry name" value="C2"/>
    <property type="match status" value="2"/>
</dbReference>
<accession>A0A813U7U3</accession>
<dbReference type="SUPFAM" id="SSF49562">
    <property type="entry name" value="C2 domain (Calcium/lipid-binding domain, CaLB)"/>
    <property type="match status" value="2"/>
</dbReference>
<organism evidence="4 5">
    <name type="scientific">Brachionus calyciflorus</name>
    <dbReference type="NCBI Taxonomy" id="104777"/>
    <lineage>
        <taxon>Eukaryota</taxon>
        <taxon>Metazoa</taxon>
        <taxon>Spiralia</taxon>
        <taxon>Gnathifera</taxon>
        <taxon>Rotifera</taxon>
        <taxon>Eurotatoria</taxon>
        <taxon>Monogononta</taxon>
        <taxon>Pseudotrocha</taxon>
        <taxon>Ploima</taxon>
        <taxon>Brachionidae</taxon>
        <taxon>Brachionus</taxon>
    </lineage>
</organism>
<sequence>MIQYDDERLYQCCLFSIMSKVSKSESHNELLLSEYVQRLFEKDKDIHDLFTRKILKIDIKYYLCVNIKEARDLFIKDASLKFESFYCLAYVADLNLEKKVKRKKYSGRSFSMKNSEASNFKKSSLRNSLNEIYTKSQLKNVYTTKLDENKDPKWNEEIEMEIPTINKDQEIVIDLYGNSEKNFEDDKYFFKKLLKPISFETRKLSKNFIGQVRIPFKTLKDCELEWFDLKCRHNDINHKKRGQINLNFWSIIKYKENSQDKILSNKDRSIITCEYRSLATMVYTYEVFESKHDTLSNTSIQLLSNFCNFYNIPTFTKDLIELIELINLFNCNLISLDILVKNFELLNKRTDNTNKYIDSNEIETIAVMFINSFFRNYMPELTTFPFDQNSILNLKLFLNEMNIHILENLNNQDKFFHKKIRDMILTIIDQIYDYLNEFIKNFNLNKSHKASNTLIDKLSKKVQEDVSKFVAKKVNLESVSENNEIYLLKWMSNINVTISYLNDLIETDQFKKHFLNKYINFTKLVSISISISLSGPVQFVLKCLNEYQSVYREFKSNMNTSSRVSYDLYLNCRKINTNLSNFVPERESFKLKLNNYNLWFKEKGIVMFWLETYKIVSKNFIEKAVLLEDTKEISEDNPVSMTSILIADHLITMCNEWKEINFQDIEMRFIGTASLNEIIGDCCRNYLFNLKKTLEQNNFFFTQSNSNQDKLNSLRKICICVNNIFYIKKQVVSKLENLLRFDETVNFLNPVFNENYLVLNLNETLRKSVVEAVNDIESLTKSIVSEAGKYLVDHVKNLIVNFYMTKNHVNLMDFFDECYHILDQKLPYLNKMFMFCSRNQFIKNLCELLPQKENAIFYQNVFEKFQSINEIFVSYNLTSMLDDYDKIESEEFEKIELELLKSIKCIYKIRIYKTNLKKFLDTLKTYSIPTSQYILEHLNYLNNFDYYSNNNSYGSIYFKVGYENVQNSIKITLKILCCSLNPSERNEKISYFVTAELLPSSIFGQNELKLKTKLLNKINNENICFNQSLIFENLNGPSRIIEGASLRLSLWSKNKFGVEKCIGECFYEVKLIENMESLVSINEMYAVIKNLRGLIDDEFEKIQELMRRGEFDIEAKNFVDSRKKLQRDKCMLSSSLENSRTCFDGVFNKSLSFLKEFKCFQINT</sequence>
<dbReference type="PROSITE" id="PS50004">
    <property type="entry name" value="C2"/>
    <property type="match status" value="1"/>
</dbReference>
<dbReference type="PANTHER" id="PTHR45999">
    <property type="entry name" value="UNC-13-4A, ISOFORM B"/>
    <property type="match status" value="1"/>
</dbReference>
<dbReference type="PANTHER" id="PTHR45999:SF4">
    <property type="entry name" value="UNC-13-4A, ISOFORM B"/>
    <property type="match status" value="1"/>
</dbReference>
<evidence type="ECO:0000256" key="2">
    <source>
        <dbReference type="ARBA" id="ARBA00022483"/>
    </source>
</evidence>
<dbReference type="GO" id="GO:0099503">
    <property type="term" value="C:secretory vesicle"/>
    <property type="evidence" value="ECO:0007669"/>
    <property type="project" value="TreeGrafter"/>
</dbReference>
<gene>
    <name evidence="4" type="ORF">OXX778_LOCUS7520</name>
</gene>
<evidence type="ECO:0000256" key="1">
    <source>
        <dbReference type="ARBA" id="ARBA00005823"/>
    </source>
</evidence>
<dbReference type="AlphaFoldDB" id="A0A813U7U3"/>
<proteinExistence type="inferred from homology"/>
<reference evidence="4" key="1">
    <citation type="submission" date="2021-02" db="EMBL/GenBank/DDBJ databases">
        <authorList>
            <person name="Nowell W R."/>
        </authorList>
    </citation>
    <scope>NUCLEOTIDE SEQUENCE</scope>
    <source>
        <strain evidence="4">Ploen Becks lab</strain>
    </source>
</reference>
<dbReference type="EMBL" id="CAJNOC010000963">
    <property type="protein sequence ID" value="CAF0822073.1"/>
    <property type="molecule type" value="Genomic_DNA"/>
</dbReference>
<dbReference type="InterPro" id="IPR035892">
    <property type="entry name" value="C2_domain_sf"/>
</dbReference>
<dbReference type="InterPro" id="IPR052095">
    <property type="entry name" value="UNC-13_domain"/>
</dbReference>
<dbReference type="InterPro" id="IPR000008">
    <property type="entry name" value="C2_dom"/>
</dbReference>
<feature type="domain" description="C2" evidence="3">
    <location>
        <begin position="952"/>
        <end position="1085"/>
    </location>
</feature>